<dbReference type="Proteomes" id="UP000324143">
    <property type="component" value="Unassembled WGS sequence"/>
</dbReference>
<dbReference type="GO" id="GO:0047661">
    <property type="term" value="F:amino-acid racemase activity"/>
    <property type="evidence" value="ECO:0007669"/>
    <property type="project" value="InterPro"/>
</dbReference>
<keyword evidence="2 3" id="KW-0413">Isomerase</keyword>
<dbReference type="EC" id="5.1.1.-" evidence="3"/>
<proteinExistence type="inferred from homology"/>
<keyword evidence="4" id="KW-1185">Reference proteome</keyword>
<evidence type="ECO:0000256" key="1">
    <source>
        <dbReference type="ARBA" id="ARBA00007847"/>
    </source>
</evidence>
<comment type="similarity">
    <text evidence="1">Belongs to the aspartate/glutamate racemases family.</text>
</comment>
<evidence type="ECO:0000256" key="2">
    <source>
        <dbReference type="ARBA" id="ARBA00023235"/>
    </source>
</evidence>
<evidence type="ECO:0000313" key="3">
    <source>
        <dbReference type="EMBL" id="TYB31902.1"/>
    </source>
</evidence>
<gene>
    <name evidence="3" type="ORF">FXF47_01710</name>
</gene>
<name>A0A5D0MHM6_9BACT</name>
<accession>A0A5D0MHM6</accession>
<evidence type="ECO:0000313" key="4">
    <source>
        <dbReference type="Proteomes" id="UP000324143"/>
    </source>
</evidence>
<dbReference type="InterPro" id="IPR004380">
    <property type="entry name" value="Asp_race"/>
</dbReference>
<dbReference type="Gene3D" id="3.40.50.1860">
    <property type="match status" value="2"/>
</dbReference>
<dbReference type="PANTHER" id="PTHR21198">
    <property type="entry name" value="GLUTAMATE RACEMASE"/>
    <property type="match status" value="1"/>
</dbReference>
<organism evidence="3 4">
    <name type="scientific">Candidatus Mcinerneyibacterium aminivorans</name>
    <dbReference type="NCBI Taxonomy" id="2703815"/>
    <lineage>
        <taxon>Bacteria</taxon>
        <taxon>Candidatus Macinerneyibacteriota</taxon>
        <taxon>Candidatus Mcinerneyibacteria</taxon>
        <taxon>Candidatus Mcinerneyibacteriales</taxon>
        <taxon>Candidatus Mcinerneyibacteriaceae</taxon>
        <taxon>Candidatus Mcinerneyibacterium</taxon>
    </lineage>
</organism>
<dbReference type="Pfam" id="PF01177">
    <property type="entry name" value="Asp_Glu_race"/>
    <property type="match status" value="1"/>
</dbReference>
<dbReference type="AlphaFoldDB" id="A0A5D0MHM6"/>
<reference evidence="3" key="1">
    <citation type="submission" date="2019-08" db="EMBL/GenBank/DDBJ databases">
        <title>Genomic characterization of a novel candidate phylum (ARYD3) from a high temperature, high salinity tertiary oil reservoir in north central Oklahoma, USA.</title>
        <authorList>
            <person name="Youssef N.H."/>
            <person name="Yadav A."/>
            <person name="Elshahed M.S."/>
        </authorList>
    </citation>
    <scope>NUCLEOTIDE SEQUENCE [LARGE SCALE GENOMIC DNA]</scope>
    <source>
        <strain evidence="3">ARYD3</strain>
    </source>
</reference>
<sequence length="230" mass="26592">MKKIGIIGGLSWESSRKYYSKINRKINRRLGGNNSAEIILYSLNFKDIEKLQSKGKWNKVYEKIKMAGKSLERADADFIIIASNTIHKIYPELASSLKVPIYHIVDALESRIKRLSKVAILGTSITLSDEFITGRIEKKYNVEVLKPPSEKIEIVNKIIFKNLVKGIINKDVEKEFQDVLKYFLKKEVKYVILACTELQMLIKNNKFFNRFNFIDTLEEHCNLAVEKSLT</sequence>
<dbReference type="InterPro" id="IPR001920">
    <property type="entry name" value="Asp/Glu_race"/>
</dbReference>
<dbReference type="InterPro" id="IPR015942">
    <property type="entry name" value="Asp/Glu/hydantoin_racemase"/>
</dbReference>
<dbReference type="EMBL" id="VSIX01000022">
    <property type="protein sequence ID" value="TYB31902.1"/>
    <property type="molecule type" value="Genomic_DNA"/>
</dbReference>
<comment type="caution">
    <text evidence="3">The sequence shown here is derived from an EMBL/GenBank/DDBJ whole genome shotgun (WGS) entry which is preliminary data.</text>
</comment>
<dbReference type="PANTHER" id="PTHR21198:SF7">
    <property type="entry name" value="ASPARTATE-GLUTAMATE RACEMASE FAMILY"/>
    <property type="match status" value="1"/>
</dbReference>
<protein>
    <submittedName>
        <fullName evidence="3">Amino acid racemase</fullName>
        <ecNumber evidence="3">5.1.1.-</ecNumber>
    </submittedName>
</protein>
<dbReference type="NCBIfam" id="TIGR00035">
    <property type="entry name" value="asp_race"/>
    <property type="match status" value="1"/>
</dbReference>
<dbReference type="SUPFAM" id="SSF53681">
    <property type="entry name" value="Aspartate/glutamate racemase"/>
    <property type="match status" value="2"/>
</dbReference>